<comment type="caution">
    <text evidence="2">The sequence shown here is derived from an EMBL/GenBank/DDBJ whole genome shotgun (WGS) entry which is preliminary data.</text>
</comment>
<organism evidence="2 3">
    <name type="scientific">Strigomonas culicis</name>
    <dbReference type="NCBI Taxonomy" id="28005"/>
    <lineage>
        <taxon>Eukaryota</taxon>
        <taxon>Discoba</taxon>
        <taxon>Euglenozoa</taxon>
        <taxon>Kinetoplastea</taxon>
        <taxon>Metakinetoplastina</taxon>
        <taxon>Trypanosomatida</taxon>
        <taxon>Trypanosomatidae</taxon>
        <taxon>Strigomonadinae</taxon>
        <taxon>Strigomonas</taxon>
    </lineage>
</organism>
<feature type="compositionally biased region" description="Polar residues" evidence="1">
    <location>
        <begin position="151"/>
        <end position="160"/>
    </location>
</feature>
<evidence type="ECO:0000256" key="1">
    <source>
        <dbReference type="SAM" id="MobiDB-lite"/>
    </source>
</evidence>
<dbReference type="AlphaFoldDB" id="S9UCX6"/>
<dbReference type="Proteomes" id="UP000015354">
    <property type="component" value="Unassembled WGS sequence"/>
</dbReference>
<dbReference type="EMBL" id="ATMH01006081">
    <property type="protein sequence ID" value="EPY26783.1"/>
    <property type="molecule type" value="Genomic_DNA"/>
</dbReference>
<sequence>MNEKSAALLSNESGGLLFCNNQDHVEPLHATFAAAASRPPHVPMTTKTEKGTFFHTLLSAAAALAWRPLNTEAQQTHFHVQLNVPPDLFERTATTAAPVQLKDGMLYPVVPFAVGAAHSSSGSAAAGAPPEMAEMSCLAHVQLDMRVAEPQPQQQVKNKTLPSPLLPDPSDDTKRAATQQPPLDPWQLGVALDPFEVATAHTYAARGAFDRRVAVSAAAAAAAHGYVVFGRPDAEVYLLPQRELLLTFFHTATLEREVAEQNAARRVTQHKVGLAAAAAAAPEARRPPMWFTDEVRALPGDVVFVPHSFGVRVQRIAKVDVVLKSTDSTAQRPPSPSPPTPRQQQQQQQELEVSTDAMGASPPLDVAITSVEVDAVLHTKKKYPVLSVAESKLYLAANFHKQRAVTDFYQKGGKMVFTQFT</sequence>
<feature type="region of interest" description="Disordered" evidence="1">
    <location>
        <begin position="325"/>
        <end position="349"/>
    </location>
</feature>
<evidence type="ECO:0000313" key="3">
    <source>
        <dbReference type="Proteomes" id="UP000015354"/>
    </source>
</evidence>
<accession>S9UCX6</accession>
<keyword evidence="3" id="KW-1185">Reference proteome</keyword>
<protein>
    <submittedName>
        <fullName evidence="2">Uncharacterized protein</fullName>
    </submittedName>
</protein>
<feature type="region of interest" description="Disordered" evidence="1">
    <location>
        <begin position="149"/>
        <end position="183"/>
    </location>
</feature>
<gene>
    <name evidence="2" type="ORF">STCU_06081</name>
</gene>
<proteinExistence type="predicted"/>
<dbReference type="OrthoDB" id="252009at2759"/>
<evidence type="ECO:0000313" key="2">
    <source>
        <dbReference type="EMBL" id="EPY26783.1"/>
    </source>
</evidence>
<name>S9UCX6_9TRYP</name>
<reference evidence="2 3" key="1">
    <citation type="journal article" date="2013" name="PLoS ONE">
        <title>Predicting the Proteins of Angomonas deanei, Strigomonas culicis and Their Respective Endosymbionts Reveals New Aspects of the Trypanosomatidae Family.</title>
        <authorList>
            <person name="Motta M.C."/>
            <person name="Martins A.C."/>
            <person name="de Souza S.S."/>
            <person name="Catta-Preta C.M."/>
            <person name="Silva R."/>
            <person name="Klein C.C."/>
            <person name="de Almeida L.G."/>
            <person name="de Lima Cunha O."/>
            <person name="Ciapina L.P."/>
            <person name="Brocchi M."/>
            <person name="Colabardini A.C."/>
            <person name="de Araujo Lima B."/>
            <person name="Machado C.R."/>
            <person name="de Almeida Soares C.M."/>
            <person name="Probst C.M."/>
            <person name="de Menezes C.B."/>
            <person name="Thompson C.E."/>
            <person name="Bartholomeu D.C."/>
            <person name="Gradia D.F."/>
            <person name="Pavoni D.P."/>
            <person name="Grisard E.C."/>
            <person name="Fantinatti-Garboggini F."/>
            <person name="Marchini F.K."/>
            <person name="Rodrigues-Luiz G.F."/>
            <person name="Wagner G."/>
            <person name="Goldman G.H."/>
            <person name="Fietto J.L."/>
            <person name="Elias M.C."/>
            <person name="Goldman M.H."/>
            <person name="Sagot M.F."/>
            <person name="Pereira M."/>
            <person name="Stoco P.H."/>
            <person name="de Mendonca-Neto R.P."/>
            <person name="Teixeira S.M."/>
            <person name="Maciel T.E."/>
            <person name="de Oliveira Mendes T.A."/>
            <person name="Urmenyi T.P."/>
            <person name="de Souza W."/>
            <person name="Schenkman S."/>
            <person name="de Vasconcelos A.T."/>
        </authorList>
    </citation>
    <scope>NUCLEOTIDE SEQUENCE [LARGE SCALE GENOMIC DNA]</scope>
</reference>